<accession>A0A0C1QJ85</accession>
<gene>
    <name evidence="1" type="ORF">JF50_25500</name>
</gene>
<evidence type="ECO:0000313" key="2">
    <source>
        <dbReference type="Proteomes" id="UP000031327"/>
    </source>
</evidence>
<sequence>MVPDLRQGDEGEIAAEPSTSAKWLLTFVRVTKARLQLNPASLQNGFDVRPDDEGRIAAEPAPLQITAEPSISTKWF</sequence>
<name>A0A0C1QJ85_9GAMM</name>
<protein>
    <submittedName>
        <fullName evidence="1">Uncharacterized protein</fullName>
    </submittedName>
</protein>
<dbReference type="EMBL" id="JWIC01000010">
    <property type="protein sequence ID" value="KID55157.1"/>
    <property type="molecule type" value="Genomic_DNA"/>
</dbReference>
<proteinExistence type="predicted"/>
<comment type="caution">
    <text evidence="1">The sequence shown here is derived from an EMBL/GenBank/DDBJ whole genome shotgun (WGS) entry which is preliminary data.</text>
</comment>
<organism evidence="1 2">
    <name type="scientific">Pseudoalteromonas luteoviolacea</name>
    <dbReference type="NCBI Taxonomy" id="43657"/>
    <lineage>
        <taxon>Bacteria</taxon>
        <taxon>Pseudomonadati</taxon>
        <taxon>Pseudomonadota</taxon>
        <taxon>Gammaproteobacteria</taxon>
        <taxon>Alteromonadales</taxon>
        <taxon>Pseudoalteromonadaceae</taxon>
        <taxon>Pseudoalteromonas</taxon>
    </lineage>
</organism>
<dbReference type="Proteomes" id="UP000031327">
    <property type="component" value="Unassembled WGS sequence"/>
</dbReference>
<evidence type="ECO:0000313" key="1">
    <source>
        <dbReference type="EMBL" id="KID55157.1"/>
    </source>
</evidence>
<dbReference type="AlphaFoldDB" id="A0A0C1QJ85"/>
<reference evidence="1 2" key="1">
    <citation type="submission" date="2014-12" db="EMBL/GenBank/DDBJ databases">
        <title>Draft Genome Sequence of Pseudoalteromonas luteoviolacea HI1.</title>
        <authorList>
            <person name="Asahina A.Y."/>
            <person name="Hadfield M.G."/>
        </authorList>
    </citation>
    <scope>NUCLEOTIDE SEQUENCE [LARGE SCALE GENOMIC DNA]</scope>
    <source>
        <strain evidence="1 2">HI1</strain>
    </source>
</reference>